<dbReference type="STRING" id="398512.Bccel_2706"/>
<dbReference type="eggNOG" id="COG1585">
    <property type="taxonomic scope" value="Bacteria"/>
</dbReference>
<evidence type="ECO:0000313" key="4">
    <source>
        <dbReference type="Proteomes" id="UP000036923"/>
    </source>
</evidence>
<dbReference type="PATRIC" id="fig|398512.5.peg.2838"/>
<keyword evidence="1" id="KW-0812">Transmembrane</keyword>
<feature type="transmembrane region" description="Helical" evidence="1">
    <location>
        <begin position="102"/>
        <end position="129"/>
    </location>
</feature>
<gene>
    <name evidence="3" type="ORF">Bccel_2706</name>
</gene>
<keyword evidence="4" id="KW-1185">Reference proteome</keyword>
<dbReference type="RefSeq" id="WP_036944107.1">
    <property type="nucleotide sequence ID" value="NZ_JQKC01000025.1"/>
</dbReference>
<dbReference type="Gene3D" id="2.40.50.140">
    <property type="entry name" value="Nucleic acid-binding proteins"/>
    <property type="match status" value="1"/>
</dbReference>
<proteinExistence type="predicted"/>
<organism evidence="3 4">
    <name type="scientific">Pseudobacteroides cellulosolvens ATCC 35603 = DSM 2933</name>
    <dbReference type="NCBI Taxonomy" id="398512"/>
    <lineage>
        <taxon>Bacteria</taxon>
        <taxon>Bacillati</taxon>
        <taxon>Bacillota</taxon>
        <taxon>Clostridia</taxon>
        <taxon>Eubacteriales</taxon>
        <taxon>Oscillospiraceae</taxon>
        <taxon>Pseudobacteroides</taxon>
    </lineage>
</organism>
<accession>A0A0L6JP06</accession>
<sequence length="241" mass="25850">MNIVYWIIFAVGILYTFVSVIINGISGALHIGHHIGHIDGDLGGLGGHGDVGGHSHAAGHSHVGGDSHVAAHNHVAGDAVGHSGDVNGNTHSGHQSSIQHSFLSWFSILINPLVAVSFLTVFGGIGILGTEYFKWVAILVFLVSFVSAVIVSFLLYRFIAIPLYKSENSSDVSRQDLISTPAEVISPILEDGFGKIRYVVNDIRHTAPAKHIEGKPVEQGKRVVICKLDNSTFYVSEIEEI</sequence>
<evidence type="ECO:0000256" key="1">
    <source>
        <dbReference type="SAM" id="Phobius"/>
    </source>
</evidence>
<dbReference type="InterPro" id="IPR012340">
    <property type="entry name" value="NA-bd_OB-fold"/>
</dbReference>
<reference evidence="4" key="1">
    <citation type="submission" date="2015-07" db="EMBL/GenBank/DDBJ databases">
        <title>Near-Complete Genome Sequence of the Cellulolytic Bacterium Bacteroides (Pseudobacteroides) cellulosolvens ATCC 35603.</title>
        <authorList>
            <person name="Dassa B."/>
            <person name="Utturkar S.M."/>
            <person name="Klingeman D.M."/>
            <person name="Hurt R.A."/>
            <person name="Keller M."/>
            <person name="Xu J."/>
            <person name="Reddy Y.H.K."/>
            <person name="Borovok I."/>
            <person name="Grinberg I.R."/>
            <person name="Lamed R."/>
            <person name="Zhivin O."/>
            <person name="Bayer E.A."/>
            <person name="Brown S.D."/>
        </authorList>
    </citation>
    <scope>NUCLEOTIDE SEQUENCE [LARGE SCALE GENOMIC DNA]</scope>
    <source>
        <strain evidence="4">DSM 2933</strain>
    </source>
</reference>
<dbReference type="OrthoDB" id="1807862at2"/>
<comment type="caution">
    <text evidence="3">The sequence shown here is derived from an EMBL/GenBank/DDBJ whole genome shotgun (WGS) entry which is preliminary data.</text>
</comment>
<feature type="transmembrane region" description="Helical" evidence="1">
    <location>
        <begin position="135"/>
        <end position="156"/>
    </location>
</feature>
<name>A0A0L6JP06_9FIRM</name>
<dbReference type="InterPro" id="IPR058653">
    <property type="entry name" value="NfeD2_TM"/>
</dbReference>
<feature type="domain" description="Membrane protein NfeD2 N-terminal transmembrane" evidence="2">
    <location>
        <begin position="109"/>
        <end position="168"/>
    </location>
</feature>
<evidence type="ECO:0000259" key="2">
    <source>
        <dbReference type="Pfam" id="PF25842"/>
    </source>
</evidence>
<dbReference type="EMBL" id="LGTC01000001">
    <property type="protein sequence ID" value="KNY27435.1"/>
    <property type="molecule type" value="Genomic_DNA"/>
</dbReference>
<dbReference type="AlphaFoldDB" id="A0A0L6JP06"/>
<keyword evidence="1" id="KW-1133">Transmembrane helix</keyword>
<keyword evidence="1" id="KW-0472">Membrane</keyword>
<evidence type="ECO:0000313" key="3">
    <source>
        <dbReference type="EMBL" id="KNY27435.1"/>
    </source>
</evidence>
<feature type="transmembrane region" description="Helical" evidence="1">
    <location>
        <begin position="6"/>
        <end position="25"/>
    </location>
</feature>
<dbReference type="Pfam" id="PF25842">
    <property type="entry name" value="NfeD_TM"/>
    <property type="match status" value="1"/>
</dbReference>
<protein>
    <recommendedName>
        <fullName evidence="2">Membrane protein NfeD2 N-terminal transmembrane domain-containing protein</fullName>
    </recommendedName>
</protein>
<dbReference type="Proteomes" id="UP000036923">
    <property type="component" value="Unassembled WGS sequence"/>
</dbReference>